<comment type="caution">
    <text evidence="2">The sequence shown here is derived from an EMBL/GenBank/DDBJ whole genome shotgun (WGS) entry which is preliminary data.</text>
</comment>
<dbReference type="AlphaFoldDB" id="A0A811GIG1"/>
<dbReference type="EMBL" id="CADDTS010000027">
    <property type="protein sequence ID" value="CAB1214402.1"/>
    <property type="molecule type" value="Genomic_DNA"/>
</dbReference>
<name>A0A811GIG1_9GAMM</name>
<feature type="chain" id="PRO_5032329764" evidence="1">
    <location>
        <begin position="23"/>
        <end position="175"/>
    </location>
</feature>
<feature type="signal peptide" evidence="1">
    <location>
        <begin position="1"/>
        <end position="22"/>
    </location>
</feature>
<organism evidence="2 3">
    <name type="scientific">Acinetobacter bouvetii</name>
    <dbReference type="NCBI Taxonomy" id="202951"/>
    <lineage>
        <taxon>Bacteria</taxon>
        <taxon>Pseudomonadati</taxon>
        <taxon>Pseudomonadota</taxon>
        <taxon>Gammaproteobacteria</taxon>
        <taxon>Moraxellales</taxon>
        <taxon>Moraxellaceae</taxon>
        <taxon>Acinetobacter</taxon>
    </lineage>
</organism>
<evidence type="ECO:0000313" key="3">
    <source>
        <dbReference type="Proteomes" id="UP000489961"/>
    </source>
</evidence>
<gene>
    <name evidence="2" type="ORF">SFB21_1549</name>
</gene>
<protein>
    <submittedName>
        <fullName evidence="2">Uncharacterized protein</fullName>
    </submittedName>
</protein>
<sequence>MKIITKAYPLLAFFALANVAHAQDNPYLPEAKLTSDSAKTWNVGAGFTQKLLHLNAEWVNPYGIAYAKAGVFYNDDYNVGAQVGFRYPYHLTGTDKNGYYVGVYAGHIDSKRVDDGHKERLGAGVDLAYVLLSKERISSFSVGIGAGEELKDRSGNVVAETEPRLQFSYTLSFGL</sequence>
<keyword evidence="1" id="KW-0732">Signal</keyword>
<evidence type="ECO:0000313" key="2">
    <source>
        <dbReference type="EMBL" id="CAB1214402.1"/>
    </source>
</evidence>
<accession>A0A811GIG1</accession>
<proteinExistence type="predicted"/>
<dbReference type="Proteomes" id="UP000489961">
    <property type="component" value="Unassembled WGS sequence"/>
</dbReference>
<evidence type="ECO:0000256" key="1">
    <source>
        <dbReference type="SAM" id="SignalP"/>
    </source>
</evidence>
<reference evidence="2 3" key="1">
    <citation type="submission" date="2020-02" db="EMBL/GenBank/DDBJ databases">
        <authorList>
            <person name="Chaudhuri R."/>
        </authorList>
    </citation>
    <scope>NUCLEOTIDE SEQUENCE [LARGE SCALE GENOMIC DNA]</scope>
    <source>
        <strain evidence="2">SFB21</strain>
    </source>
</reference>